<dbReference type="EMBL" id="NNRJ01000031">
    <property type="protein sequence ID" value="OYR17591.1"/>
    <property type="molecule type" value="Genomic_DNA"/>
</dbReference>
<reference evidence="1 2" key="1">
    <citation type="submission" date="2017-07" db="EMBL/GenBank/DDBJ databases">
        <title>Phylogenetic study on the rhizospheric bacterium Ochrobactrum sp. A44.</title>
        <authorList>
            <person name="Krzyzanowska D.M."/>
            <person name="Ossowicki A."/>
            <person name="Rajewska M."/>
            <person name="Maciag T."/>
            <person name="Kaczynski Z."/>
            <person name="Czerwicka M."/>
            <person name="Jafra S."/>
        </authorList>
    </citation>
    <scope>NUCLEOTIDE SEQUENCE [LARGE SCALE GENOMIC DNA]</scope>
    <source>
        <strain evidence="1 2">DSM 7216</strain>
    </source>
</reference>
<name>A0A256FT26_9HYPH</name>
<evidence type="ECO:0000313" key="1">
    <source>
        <dbReference type="EMBL" id="OYR17591.1"/>
    </source>
</evidence>
<sequence>MLKKTDRSKDAHEKIQLGGLVVKAGLREENKSFLLGVLLHAAMKVDDPSFYASMKLIGDRAFKDG</sequence>
<evidence type="ECO:0000313" key="2">
    <source>
        <dbReference type="Proteomes" id="UP000215590"/>
    </source>
</evidence>
<gene>
    <name evidence="1" type="ORF">CEV31_4318</name>
</gene>
<dbReference type="OrthoDB" id="5653691at2"/>
<protein>
    <submittedName>
        <fullName evidence="1">Conjugal transfer TraD family protein</fullName>
    </submittedName>
</protein>
<dbReference type="RefSeq" id="WP_094507469.1">
    <property type="nucleotide sequence ID" value="NZ_JBHEEK010000023.1"/>
</dbReference>
<dbReference type="Proteomes" id="UP000215590">
    <property type="component" value="Unassembled WGS sequence"/>
</dbReference>
<accession>A0A256FT26</accession>
<dbReference type="AlphaFoldDB" id="A0A256FT26"/>
<comment type="caution">
    <text evidence="1">The sequence shown here is derived from an EMBL/GenBank/DDBJ whole genome shotgun (WGS) entry which is preliminary data.</text>
</comment>
<dbReference type="InterPro" id="IPR009444">
    <property type="entry name" value="Conjugal_tfr_TraD_a-type"/>
</dbReference>
<dbReference type="Pfam" id="PF06412">
    <property type="entry name" value="TraD"/>
    <property type="match status" value="1"/>
</dbReference>
<organism evidence="1 2">
    <name type="scientific">Brucella thiophenivorans</name>
    <dbReference type="NCBI Taxonomy" id="571255"/>
    <lineage>
        <taxon>Bacteria</taxon>
        <taxon>Pseudomonadati</taxon>
        <taxon>Pseudomonadota</taxon>
        <taxon>Alphaproteobacteria</taxon>
        <taxon>Hyphomicrobiales</taxon>
        <taxon>Brucellaceae</taxon>
        <taxon>Brucella/Ochrobactrum group</taxon>
        <taxon>Brucella</taxon>
    </lineage>
</organism>
<keyword evidence="2" id="KW-1185">Reference proteome</keyword>
<proteinExistence type="predicted"/>